<dbReference type="PANTHER" id="PTHR24255">
    <property type="entry name" value="COMPLEMENT COMPONENT 1, S SUBCOMPONENT-RELATED"/>
    <property type="match status" value="1"/>
</dbReference>
<evidence type="ECO:0000259" key="5">
    <source>
        <dbReference type="PROSITE" id="PS50923"/>
    </source>
</evidence>
<dbReference type="PROSITE" id="PS01180">
    <property type="entry name" value="CUB"/>
    <property type="match status" value="1"/>
</dbReference>
<dbReference type="PANTHER" id="PTHR24255:SF31">
    <property type="entry name" value="CUBILIN-LIKE PROTEIN"/>
    <property type="match status" value="1"/>
</dbReference>
<keyword evidence="1" id="KW-0378">Hydrolase</keyword>
<dbReference type="AlphaFoldDB" id="V4AE47"/>
<dbReference type="HOGENOM" id="CLU_1590535_0_0_1"/>
<dbReference type="Gene3D" id="2.10.70.10">
    <property type="entry name" value="Complement Module, domain 1"/>
    <property type="match status" value="1"/>
</dbReference>
<keyword evidence="7" id="KW-1185">Reference proteome</keyword>
<evidence type="ECO:0000256" key="2">
    <source>
        <dbReference type="ARBA" id="ARBA00023157"/>
    </source>
</evidence>
<organism evidence="6 7">
    <name type="scientific">Lottia gigantea</name>
    <name type="common">Giant owl limpet</name>
    <dbReference type="NCBI Taxonomy" id="225164"/>
    <lineage>
        <taxon>Eukaryota</taxon>
        <taxon>Metazoa</taxon>
        <taxon>Spiralia</taxon>
        <taxon>Lophotrochozoa</taxon>
        <taxon>Mollusca</taxon>
        <taxon>Gastropoda</taxon>
        <taxon>Patellogastropoda</taxon>
        <taxon>Lottioidea</taxon>
        <taxon>Lottiidae</taxon>
        <taxon>Lottia</taxon>
    </lineage>
</organism>
<keyword evidence="1" id="KW-0645">Protease</keyword>
<dbReference type="SMART" id="SM00042">
    <property type="entry name" value="CUB"/>
    <property type="match status" value="1"/>
</dbReference>
<keyword evidence="2 3" id="KW-1015">Disulfide bond</keyword>
<evidence type="ECO:0000256" key="1">
    <source>
        <dbReference type="ARBA" id="ARBA00022825"/>
    </source>
</evidence>
<gene>
    <name evidence="6" type="ORF">LOTGIDRAFT_119422</name>
</gene>
<evidence type="ECO:0000313" key="7">
    <source>
        <dbReference type="Proteomes" id="UP000030746"/>
    </source>
</evidence>
<accession>V4AE47</accession>
<dbReference type="Pfam" id="PF00084">
    <property type="entry name" value="Sushi"/>
    <property type="match status" value="1"/>
</dbReference>
<evidence type="ECO:0000259" key="4">
    <source>
        <dbReference type="PROSITE" id="PS01180"/>
    </source>
</evidence>
<dbReference type="CDD" id="cd00041">
    <property type="entry name" value="CUB"/>
    <property type="match status" value="1"/>
</dbReference>
<dbReference type="OMA" id="MSHDEPL"/>
<dbReference type="InterPro" id="IPR035914">
    <property type="entry name" value="Sperma_CUB_dom_sf"/>
</dbReference>
<dbReference type="RefSeq" id="XP_009056078.1">
    <property type="nucleotide sequence ID" value="XM_009057830.1"/>
</dbReference>
<keyword evidence="1" id="KW-0720">Serine protease</keyword>
<keyword evidence="3" id="KW-0768">Sushi</keyword>
<reference evidence="6 7" key="1">
    <citation type="journal article" date="2013" name="Nature">
        <title>Insights into bilaterian evolution from three spiralian genomes.</title>
        <authorList>
            <person name="Simakov O."/>
            <person name="Marletaz F."/>
            <person name="Cho S.J."/>
            <person name="Edsinger-Gonzales E."/>
            <person name="Havlak P."/>
            <person name="Hellsten U."/>
            <person name="Kuo D.H."/>
            <person name="Larsson T."/>
            <person name="Lv J."/>
            <person name="Arendt D."/>
            <person name="Savage R."/>
            <person name="Osoegawa K."/>
            <person name="de Jong P."/>
            <person name="Grimwood J."/>
            <person name="Chapman J.A."/>
            <person name="Shapiro H."/>
            <person name="Aerts A."/>
            <person name="Otillar R.P."/>
            <person name="Terry A.Y."/>
            <person name="Boore J.L."/>
            <person name="Grigoriev I.V."/>
            <person name="Lindberg D.R."/>
            <person name="Seaver E.C."/>
            <person name="Weisblat D.A."/>
            <person name="Putnam N.H."/>
            <person name="Rokhsar D.S."/>
        </authorList>
    </citation>
    <scope>NUCLEOTIDE SEQUENCE [LARGE SCALE GENOMIC DNA]</scope>
</reference>
<comment type="caution">
    <text evidence="3">Lacks conserved residue(s) required for the propagation of feature annotation.</text>
</comment>
<evidence type="ECO:0000313" key="6">
    <source>
        <dbReference type="EMBL" id="ESO93385.1"/>
    </source>
</evidence>
<name>V4AE47_LOTGI</name>
<protein>
    <recommendedName>
        <fullName evidence="8">CUB domain-containing protein</fullName>
    </recommendedName>
</protein>
<dbReference type="SUPFAM" id="SSF49854">
    <property type="entry name" value="Spermadhesin, CUB domain"/>
    <property type="match status" value="1"/>
</dbReference>
<dbReference type="InterPro" id="IPR035976">
    <property type="entry name" value="Sushi/SCR/CCP_sf"/>
</dbReference>
<dbReference type="InterPro" id="IPR000859">
    <property type="entry name" value="CUB_dom"/>
</dbReference>
<dbReference type="PROSITE" id="PS50923">
    <property type="entry name" value="SUSHI"/>
    <property type="match status" value="1"/>
</dbReference>
<dbReference type="InterPro" id="IPR000436">
    <property type="entry name" value="Sushi_SCR_CCP_dom"/>
</dbReference>
<dbReference type="SMART" id="SM00032">
    <property type="entry name" value="CCP"/>
    <property type="match status" value="1"/>
</dbReference>
<feature type="domain" description="CUB" evidence="4">
    <location>
        <begin position="1"/>
        <end position="104"/>
    </location>
</feature>
<dbReference type="EMBL" id="KB201931">
    <property type="protein sequence ID" value="ESO93385.1"/>
    <property type="molecule type" value="Genomic_DNA"/>
</dbReference>
<dbReference type="GeneID" id="20231737"/>
<sequence>SGLTGIFNSPNYPKKYLKYTDCQWRIETVVGSKIQLTFGDFEFENPYDWIEVRNGDSSSSELFERFSGDNLPKVIISSESELFVKMNSDFSYGMKGFNATYKIAIYCPKVLPPVNGIVFAEDNRYGASLIYKCKVGYRLVGSAEAHCQADKTWSSPTPTCQGMTPKPQ</sequence>
<dbReference type="SUPFAM" id="SSF57535">
    <property type="entry name" value="Complement control module/SCR domain"/>
    <property type="match status" value="1"/>
</dbReference>
<dbReference type="KEGG" id="lgi:LOTGIDRAFT_119422"/>
<evidence type="ECO:0000256" key="3">
    <source>
        <dbReference type="PROSITE-ProRule" id="PRU00302"/>
    </source>
</evidence>
<dbReference type="GO" id="GO:0004252">
    <property type="term" value="F:serine-type endopeptidase activity"/>
    <property type="evidence" value="ECO:0007669"/>
    <property type="project" value="TreeGrafter"/>
</dbReference>
<proteinExistence type="predicted"/>
<evidence type="ECO:0008006" key="8">
    <source>
        <dbReference type="Google" id="ProtNLM"/>
    </source>
</evidence>
<dbReference type="Gene3D" id="2.60.120.290">
    <property type="entry name" value="Spermadhesin, CUB domain"/>
    <property type="match status" value="1"/>
</dbReference>
<feature type="non-terminal residue" evidence="6">
    <location>
        <position position="1"/>
    </location>
</feature>
<dbReference type="Pfam" id="PF00431">
    <property type="entry name" value="CUB"/>
    <property type="match status" value="1"/>
</dbReference>
<feature type="disulfide bond" evidence="3">
    <location>
        <begin position="133"/>
        <end position="160"/>
    </location>
</feature>
<dbReference type="OrthoDB" id="6160142at2759"/>
<dbReference type="Proteomes" id="UP000030746">
    <property type="component" value="Unassembled WGS sequence"/>
</dbReference>
<feature type="domain" description="Sushi" evidence="5">
    <location>
        <begin position="105"/>
        <end position="162"/>
    </location>
</feature>
<dbReference type="CTD" id="20231737"/>
<dbReference type="FunFam" id="2.60.120.290:FF:000013">
    <property type="entry name" value="Membrane frizzled-related protein"/>
    <property type="match status" value="1"/>
</dbReference>
<dbReference type="GO" id="GO:0005615">
    <property type="term" value="C:extracellular space"/>
    <property type="evidence" value="ECO:0007669"/>
    <property type="project" value="TreeGrafter"/>
</dbReference>
<dbReference type="CDD" id="cd00033">
    <property type="entry name" value="CCP"/>
    <property type="match status" value="1"/>
</dbReference>